<dbReference type="InterPro" id="IPR006186">
    <property type="entry name" value="Ser/Thr-sp_prot-phosphatase"/>
</dbReference>
<proteinExistence type="predicted"/>
<gene>
    <name evidence="1" type="ORF">BTMF_LOCUS9739</name>
</gene>
<dbReference type="PRINTS" id="PR00114">
    <property type="entry name" value="STPHPHTASE"/>
</dbReference>
<keyword evidence="2" id="KW-1185">Reference proteome</keyword>
<dbReference type="Gene3D" id="3.60.21.10">
    <property type="match status" value="1"/>
</dbReference>
<protein>
    <submittedName>
        <fullName evidence="3">Secreted protein</fullName>
    </submittedName>
</protein>
<dbReference type="EMBL" id="UZAG01017128">
    <property type="protein sequence ID" value="VDO32993.1"/>
    <property type="molecule type" value="Genomic_DNA"/>
</dbReference>
<evidence type="ECO:0000313" key="3">
    <source>
        <dbReference type="WBParaSite" id="BTMF_0001170501-mRNA-1"/>
    </source>
</evidence>
<dbReference type="SUPFAM" id="SSF56300">
    <property type="entry name" value="Metallo-dependent phosphatases"/>
    <property type="match status" value="1"/>
</dbReference>
<dbReference type="GO" id="GO:0016787">
    <property type="term" value="F:hydrolase activity"/>
    <property type="evidence" value="ECO:0007669"/>
    <property type="project" value="InterPro"/>
</dbReference>
<accession>A0A0R3QVF3</accession>
<reference evidence="1 2" key="2">
    <citation type="submission" date="2018-11" db="EMBL/GenBank/DDBJ databases">
        <authorList>
            <consortium name="Pathogen Informatics"/>
        </authorList>
    </citation>
    <scope>NUCLEOTIDE SEQUENCE [LARGE SCALE GENOMIC DNA]</scope>
</reference>
<dbReference type="AlphaFoldDB" id="A0A0R3QVF3"/>
<dbReference type="WBParaSite" id="BTMF_0001170501-mRNA-1">
    <property type="protein sequence ID" value="BTMF_0001170501-mRNA-1"/>
    <property type="gene ID" value="BTMF_0001170501"/>
</dbReference>
<reference evidence="3" key="1">
    <citation type="submission" date="2017-02" db="UniProtKB">
        <authorList>
            <consortium name="WormBaseParasite"/>
        </authorList>
    </citation>
    <scope>IDENTIFICATION</scope>
</reference>
<evidence type="ECO:0000313" key="1">
    <source>
        <dbReference type="EMBL" id="VDO32993.1"/>
    </source>
</evidence>
<evidence type="ECO:0000313" key="2">
    <source>
        <dbReference type="Proteomes" id="UP000280834"/>
    </source>
</evidence>
<dbReference type="Proteomes" id="UP000280834">
    <property type="component" value="Unassembled WGS sequence"/>
</dbReference>
<name>A0A0R3QVF3_9BILA</name>
<sequence length="93" mass="11204">MEIFFSFFLGCYVGRGKQKLQIIILLVLMKLRWPEDVVLLRSNHGTMELMNASNIPITSRQNLFSELIKMTHFFLFTIFCQKMWYQLLYFRTL</sequence>
<dbReference type="InterPro" id="IPR029052">
    <property type="entry name" value="Metallo-depent_PP-like"/>
</dbReference>
<organism evidence="3">
    <name type="scientific">Brugia timori</name>
    <dbReference type="NCBI Taxonomy" id="42155"/>
    <lineage>
        <taxon>Eukaryota</taxon>
        <taxon>Metazoa</taxon>
        <taxon>Ecdysozoa</taxon>
        <taxon>Nematoda</taxon>
        <taxon>Chromadorea</taxon>
        <taxon>Rhabditida</taxon>
        <taxon>Spirurina</taxon>
        <taxon>Spiruromorpha</taxon>
        <taxon>Filarioidea</taxon>
        <taxon>Onchocercidae</taxon>
        <taxon>Brugia</taxon>
    </lineage>
</organism>
<dbReference type="STRING" id="42155.A0A0R3QVF3"/>